<keyword evidence="10" id="KW-0325">Glycoprotein</keyword>
<evidence type="ECO:0000256" key="2">
    <source>
        <dbReference type="ARBA" id="ARBA00012513"/>
    </source>
</evidence>
<dbReference type="SMART" id="SM00205">
    <property type="entry name" value="THN"/>
    <property type="match status" value="1"/>
</dbReference>
<comment type="catalytic activity">
    <reaction evidence="12">
        <text>L-seryl-[protein] + ATP = O-phospho-L-seryl-[protein] + ADP + H(+)</text>
        <dbReference type="Rhea" id="RHEA:17989"/>
        <dbReference type="Rhea" id="RHEA-COMP:9863"/>
        <dbReference type="Rhea" id="RHEA-COMP:11604"/>
        <dbReference type="ChEBI" id="CHEBI:15378"/>
        <dbReference type="ChEBI" id="CHEBI:29999"/>
        <dbReference type="ChEBI" id="CHEBI:30616"/>
        <dbReference type="ChEBI" id="CHEBI:83421"/>
        <dbReference type="ChEBI" id="CHEBI:456216"/>
        <dbReference type="EC" id="2.7.11.1"/>
    </reaction>
</comment>
<dbReference type="InterPro" id="IPR001480">
    <property type="entry name" value="Bulb-type_lectin_dom"/>
</dbReference>
<keyword evidence="6" id="KW-0732">Signal</keyword>
<evidence type="ECO:0000256" key="8">
    <source>
        <dbReference type="ARBA" id="ARBA00022777"/>
    </source>
</evidence>
<dbReference type="Gene3D" id="1.10.510.10">
    <property type="entry name" value="Transferase(Phosphotransferase) domain 1"/>
    <property type="match status" value="1"/>
</dbReference>
<evidence type="ECO:0000256" key="7">
    <source>
        <dbReference type="ARBA" id="ARBA00022741"/>
    </source>
</evidence>
<dbReference type="SUPFAM" id="SSF56112">
    <property type="entry name" value="Protein kinase-like (PK-like)"/>
    <property type="match status" value="1"/>
</dbReference>
<dbReference type="InterPro" id="IPR001938">
    <property type="entry name" value="Thaumatin"/>
</dbReference>
<dbReference type="Gene3D" id="3.30.200.20">
    <property type="entry name" value="Phosphorylase Kinase, domain 1"/>
    <property type="match status" value="1"/>
</dbReference>
<dbReference type="Gene3D" id="2.60.110.10">
    <property type="entry name" value="Thaumatin"/>
    <property type="match status" value="1"/>
</dbReference>
<evidence type="ECO:0000259" key="15">
    <source>
        <dbReference type="PROSITE" id="PS50927"/>
    </source>
</evidence>
<keyword evidence="13" id="KW-1133">Transmembrane helix</keyword>
<dbReference type="AlphaFoldDB" id="A0A2U1P3D1"/>
<dbReference type="Pfam" id="PF00314">
    <property type="entry name" value="Thaumatin"/>
    <property type="match status" value="1"/>
</dbReference>
<evidence type="ECO:0000256" key="4">
    <source>
        <dbReference type="ARBA" id="ARBA00022527"/>
    </source>
</evidence>
<keyword evidence="13" id="KW-0472">Membrane</keyword>
<dbReference type="PROSITE" id="PS51367">
    <property type="entry name" value="THAUMATIN_2"/>
    <property type="match status" value="1"/>
</dbReference>
<dbReference type="PRINTS" id="PR00347">
    <property type="entry name" value="THAUMATIN"/>
</dbReference>
<dbReference type="PANTHER" id="PTHR27002">
    <property type="entry name" value="RECEPTOR-LIKE SERINE/THREONINE-PROTEIN KINASE SD1-8"/>
    <property type="match status" value="1"/>
</dbReference>
<dbReference type="Pfam" id="PF01453">
    <property type="entry name" value="B_lectin"/>
    <property type="match status" value="1"/>
</dbReference>
<sequence length="915" mass="101826">MYESVNVCVVGLDSADKRQNGYEFWAVGPTKTNAHLGVMGFGPVWIAQVGKRKETRASGTSITIINDCGFTVWPGISGSPDVNITGFKLTTGTSRSFKVPENWSGRIWGRTGCDFNKSGSWSCATGDCGTGEIECKGRNYTQPVTIAELNMTTGDDYYDVSLLNGFNLPMTIEAKGGVDFCPVTGCATDLNRRCPGELRLEGGGGCQSACQVFPSKDNCCLFEGEKKCNRTLYGLFFLSSCPKAISYESISPNYPARCMADDYRVRFCPRADIFSSLKLGDQLSKYDMLVSMNGKINLGFFDYIGGRLSIRYWDGYGYWHLWVTNPNNIVISSSFDQALSIDPNTGNLIITAGGKIITNITDINVGPNPKVTATLEDNGNLRLINEVDKRVLWQSFDYPNGVLMPGMKVGYDLTTGQNVTMTSLMRNFENPDLGAFTLSWDAPEEASQRLVIHRRGQPYWSSGNLKNQKFEYMPQLKGYKINSTYNNKQRYFSYDKDQDYADQEIILPPWILTPDGRIAIGNVFFTPDFCYGIENRMGCMEGSGLPECRTENDNFSIKIGEFVADVTRSVTDSNLSLGISDCFVKCWNSCSCVGFSSSNDNGTGNKTKNGLKLIWILTGISIPLVILCFGLLWCLKKKKHRREEIHTSFVKSLMLISEEERRERSDENFLELTASEGFEDVHQLGNKGGKGNDLSVFSFASIMDATEEFSSLNKLGQGGFGPVYKTLCSSFVDEKKKAELDWPTRVKIIEGIAQGLLYLHKYSRMRVIHRDLKASNILLDESMNPKISDFGMARIFKQNEAEAMTSRVVGTFLTLAWELWQQGDALELMDPTIGSTCVEHQFLRTLHVALLCVQDSAMDRPTTSDMISMLLNDTISLPTPNKPPYAMVRVESTSTSNEPKDLSVNNMSITVMDGR</sequence>
<dbReference type="InterPro" id="IPR036426">
    <property type="entry name" value="Bulb-type_lectin_dom_sf"/>
</dbReference>
<dbReference type="Gene3D" id="2.90.10.10">
    <property type="entry name" value="Bulb-type lectin domain"/>
    <property type="match status" value="1"/>
</dbReference>
<evidence type="ECO:0000256" key="10">
    <source>
        <dbReference type="ARBA" id="ARBA00023180"/>
    </source>
</evidence>
<keyword evidence="13" id="KW-0812">Transmembrane</keyword>
<name>A0A2U1P3D1_ARTAN</name>
<dbReference type="PROSITE" id="PS50927">
    <property type="entry name" value="BULB_LECTIN"/>
    <property type="match status" value="1"/>
</dbReference>
<keyword evidence="9" id="KW-0067">ATP-binding</keyword>
<dbReference type="FunFam" id="1.10.510.10:FF:001023">
    <property type="entry name" value="Os07g0541700 protein"/>
    <property type="match status" value="1"/>
</dbReference>
<dbReference type="InterPro" id="IPR008271">
    <property type="entry name" value="Ser/Thr_kinase_AS"/>
</dbReference>
<feature type="transmembrane region" description="Helical" evidence="13">
    <location>
        <begin position="613"/>
        <end position="635"/>
    </location>
</feature>
<evidence type="ECO:0000256" key="5">
    <source>
        <dbReference type="ARBA" id="ARBA00022679"/>
    </source>
</evidence>
<dbReference type="GO" id="GO:0005886">
    <property type="term" value="C:plasma membrane"/>
    <property type="evidence" value="ECO:0007669"/>
    <property type="project" value="UniProtKB-SubCell"/>
</dbReference>
<evidence type="ECO:0000256" key="9">
    <source>
        <dbReference type="ARBA" id="ARBA00022840"/>
    </source>
</evidence>
<dbReference type="STRING" id="35608.A0A2U1P3D1"/>
<dbReference type="SUPFAM" id="SSF49870">
    <property type="entry name" value="Osmotin, thaumatin-like protein"/>
    <property type="match status" value="1"/>
</dbReference>
<evidence type="ECO:0000313" key="17">
    <source>
        <dbReference type="Proteomes" id="UP000245207"/>
    </source>
</evidence>
<dbReference type="GO" id="GO:0106310">
    <property type="term" value="F:protein serine kinase activity"/>
    <property type="evidence" value="ECO:0007669"/>
    <property type="project" value="RHEA"/>
</dbReference>
<comment type="subcellular location">
    <subcellularLocation>
        <location evidence="1">Cell membrane</location>
        <topology evidence="1">Single-pass type I membrane protein</topology>
    </subcellularLocation>
</comment>
<keyword evidence="3" id="KW-1003">Cell membrane</keyword>
<dbReference type="GO" id="GO:0005524">
    <property type="term" value="F:ATP binding"/>
    <property type="evidence" value="ECO:0007669"/>
    <property type="project" value="UniProtKB-KW"/>
</dbReference>
<accession>A0A2U1P3D1</accession>
<dbReference type="SMART" id="SM00220">
    <property type="entry name" value="S_TKc"/>
    <property type="match status" value="1"/>
</dbReference>
<dbReference type="OrthoDB" id="4062651at2759"/>
<evidence type="ECO:0000256" key="13">
    <source>
        <dbReference type="SAM" id="Phobius"/>
    </source>
</evidence>
<evidence type="ECO:0000259" key="14">
    <source>
        <dbReference type="PROSITE" id="PS50011"/>
    </source>
</evidence>
<evidence type="ECO:0000256" key="1">
    <source>
        <dbReference type="ARBA" id="ARBA00004251"/>
    </source>
</evidence>
<keyword evidence="5" id="KW-0808">Transferase</keyword>
<dbReference type="InterPro" id="IPR011009">
    <property type="entry name" value="Kinase-like_dom_sf"/>
</dbReference>
<reference evidence="16 17" key="1">
    <citation type="journal article" date="2018" name="Mol. Plant">
        <title>The genome of Artemisia annua provides insight into the evolution of Asteraceae family and artemisinin biosynthesis.</title>
        <authorList>
            <person name="Shen Q."/>
            <person name="Zhang L."/>
            <person name="Liao Z."/>
            <person name="Wang S."/>
            <person name="Yan T."/>
            <person name="Shi P."/>
            <person name="Liu M."/>
            <person name="Fu X."/>
            <person name="Pan Q."/>
            <person name="Wang Y."/>
            <person name="Lv Z."/>
            <person name="Lu X."/>
            <person name="Zhang F."/>
            <person name="Jiang W."/>
            <person name="Ma Y."/>
            <person name="Chen M."/>
            <person name="Hao X."/>
            <person name="Li L."/>
            <person name="Tang Y."/>
            <person name="Lv G."/>
            <person name="Zhou Y."/>
            <person name="Sun X."/>
            <person name="Brodelius P.E."/>
            <person name="Rose J.K.C."/>
            <person name="Tang K."/>
        </authorList>
    </citation>
    <scope>NUCLEOTIDE SEQUENCE [LARGE SCALE GENOMIC DNA]</scope>
    <source>
        <strain evidence="17">cv. Huhao1</strain>
        <tissue evidence="16">Leaf</tissue>
    </source>
</reference>
<dbReference type="SUPFAM" id="SSF51110">
    <property type="entry name" value="alpha-D-mannose-specific plant lectins"/>
    <property type="match status" value="1"/>
</dbReference>
<dbReference type="Proteomes" id="UP000245207">
    <property type="component" value="Unassembled WGS sequence"/>
</dbReference>
<dbReference type="PROSITE" id="PS50011">
    <property type="entry name" value="PROTEIN_KINASE_DOM"/>
    <property type="match status" value="1"/>
</dbReference>
<protein>
    <recommendedName>
        <fullName evidence="2">non-specific serine/threonine protein kinase</fullName>
        <ecNumber evidence="2">2.7.11.1</ecNumber>
    </recommendedName>
</protein>
<dbReference type="PANTHER" id="PTHR27002:SF548">
    <property type="entry name" value="RECEPTOR-LIKE SERINE_THREONINE-PROTEIN KINASE"/>
    <property type="match status" value="1"/>
</dbReference>
<evidence type="ECO:0000313" key="16">
    <source>
        <dbReference type="EMBL" id="PWA80273.1"/>
    </source>
</evidence>
<dbReference type="SMART" id="SM00108">
    <property type="entry name" value="B_lectin"/>
    <property type="match status" value="1"/>
</dbReference>
<evidence type="ECO:0000256" key="12">
    <source>
        <dbReference type="ARBA" id="ARBA00048679"/>
    </source>
</evidence>
<dbReference type="InterPro" id="IPR000719">
    <property type="entry name" value="Prot_kinase_dom"/>
</dbReference>
<feature type="domain" description="Protein kinase" evidence="14">
    <location>
        <begin position="618"/>
        <end position="915"/>
    </location>
</feature>
<dbReference type="Pfam" id="PF00069">
    <property type="entry name" value="Pkinase"/>
    <property type="match status" value="1"/>
</dbReference>
<dbReference type="EMBL" id="PKPP01001745">
    <property type="protein sequence ID" value="PWA80273.1"/>
    <property type="molecule type" value="Genomic_DNA"/>
</dbReference>
<keyword evidence="4" id="KW-0723">Serine/threonine-protein kinase</keyword>
<keyword evidence="7" id="KW-0547">Nucleotide-binding</keyword>
<proteinExistence type="predicted"/>
<evidence type="ECO:0000256" key="11">
    <source>
        <dbReference type="ARBA" id="ARBA00047899"/>
    </source>
</evidence>
<dbReference type="InterPro" id="IPR037176">
    <property type="entry name" value="Osmotin/thaumatin-like_sf"/>
</dbReference>
<evidence type="ECO:0000256" key="3">
    <source>
        <dbReference type="ARBA" id="ARBA00022475"/>
    </source>
</evidence>
<feature type="domain" description="Bulb-type lectin" evidence="15">
    <location>
        <begin position="274"/>
        <end position="396"/>
    </location>
</feature>
<gene>
    <name evidence="16" type="ORF">CTI12_AA191030</name>
</gene>
<comment type="caution">
    <text evidence="16">The sequence shown here is derived from an EMBL/GenBank/DDBJ whole genome shotgun (WGS) entry which is preliminary data.</text>
</comment>
<keyword evidence="17" id="KW-1185">Reference proteome</keyword>
<evidence type="ECO:0000256" key="6">
    <source>
        <dbReference type="ARBA" id="ARBA00022729"/>
    </source>
</evidence>
<dbReference type="PROSITE" id="PS00108">
    <property type="entry name" value="PROTEIN_KINASE_ST"/>
    <property type="match status" value="1"/>
</dbReference>
<dbReference type="EC" id="2.7.11.1" evidence="2"/>
<organism evidence="16 17">
    <name type="scientific">Artemisia annua</name>
    <name type="common">Sweet wormwood</name>
    <dbReference type="NCBI Taxonomy" id="35608"/>
    <lineage>
        <taxon>Eukaryota</taxon>
        <taxon>Viridiplantae</taxon>
        <taxon>Streptophyta</taxon>
        <taxon>Embryophyta</taxon>
        <taxon>Tracheophyta</taxon>
        <taxon>Spermatophyta</taxon>
        <taxon>Magnoliopsida</taxon>
        <taxon>eudicotyledons</taxon>
        <taxon>Gunneridae</taxon>
        <taxon>Pentapetalae</taxon>
        <taxon>asterids</taxon>
        <taxon>campanulids</taxon>
        <taxon>Asterales</taxon>
        <taxon>Asteraceae</taxon>
        <taxon>Asteroideae</taxon>
        <taxon>Anthemideae</taxon>
        <taxon>Artemisiinae</taxon>
        <taxon>Artemisia</taxon>
    </lineage>
</organism>
<comment type="catalytic activity">
    <reaction evidence="11">
        <text>L-threonyl-[protein] + ATP = O-phospho-L-threonyl-[protein] + ADP + H(+)</text>
        <dbReference type="Rhea" id="RHEA:46608"/>
        <dbReference type="Rhea" id="RHEA-COMP:11060"/>
        <dbReference type="Rhea" id="RHEA-COMP:11605"/>
        <dbReference type="ChEBI" id="CHEBI:15378"/>
        <dbReference type="ChEBI" id="CHEBI:30013"/>
        <dbReference type="ChEBI" id="CHEBI:30616"/>
        <dbReference type="ChEBI" id="CHEBI:61977"/>
        <dbReference type="ChEBI" id="CHEBI:456216"/>
        <dbReference type="EC" id="2.7.11.1"/>
    </reaction>
</comment>
<dbReference type="GO" id="GO:0004674">
    <property type="term" value="F:protein serine/threonine kinase activity"/>
    <property type="evidence" value="ECO:0007669"/>
    <property type="project" value="UniProtKB-KW"/>
</dbReference>
<keyword evidence="8" id="KW-0418">Kinase</keyword>